<dbReference type="SUPFAM" id="SSF51230">
    <property type="entry name" value="Single hybrid motif"/>
    <property type="match status" value="1"/>
</dbReference>
<dbReference type="PANTHER" id="PTHR43178:SF5">
    <property type="entry name" value="LIPOAMIDE ACYLTRANSFERASE COMPONENT OF BRANCHED-CHAIN ALPHA-KETO ACID DEHYDROGENASE COMPLEX, MITOCHONDRIAL"/>
    <property type="match status" value="1"/>
</dbReference>
<protein>
    <recommendedName>
        <fullName evidence="6">Dihydrolipoamide acetyltransferase component of pyruvate dehydrogenase complex</fullName>
        <ecNumber evidence="6">2.3.1.-</ecNumber>
    </recommendedName>
</protein>
<dbReference type="InterPro" id="IPR000089">
    <property type="entry name" value="Biotin_lipoyl"/>
</dbReference>
<dbReference type="Gene3D" id="3.30.559.10">
    <property type="entry name" value="Chloramphenicol acetyltransferase-like domain"/>
    <property type="match status" value="1"/>
</dbReference>
<dbReference type="GO" id="GO:0031405">
    <property type="term" value="F:lipoic acid binding"/>
    <property type="evidence" value="ECO:0007669"/>
    <property type="project" value="TreeGrafter"/>
</dbReference>
<keyword evidence="3 6" id="KW-0808">Transferase</keyword>
<evidence type="ECO:0000256" key="1">
    <source>
        <dbReference type="ARBA" id="ARBA00001938"/>
    </source>
</evidence>
<dbReference type="InterPro" id="IPR001078">
    <property type="entry name" value="2-oxoacid_DH_actylTfrase"/>
</dbReference>
<dbReference type="InterPro" id="IPR003016">
    <property type="entry name" value="2-oxoA_DH_lipoyl-BS"/>
</dbReference>
<evidence type="ECO:0000259" key="9">
    <source>
        <dbReference type="Pfam" id="PF00364"/>
    </source>
</evidence>
<dbReference type="Proteomes" id="UP000327011">
    <property type="component" value="Unassembled WGS sequence"/>
</dbReference>
<feature type="compositionally biased region" description="Gly residues" evidence="7">
    <location>
        <begin position="141"/>
        <end position="161"/>
    </location>
</feature>
<evidence type="ECO:0000256" key="6">
    <source>
        <dbReference type="RuleBase" id="RU003423"/>
    </source>
</evidence>
<evidence type="ECO:0000256" key="4">
    <source>
        <dbReference type="ARBA" id="ARBA00022823"/>
    </source>
</evidence>
<dbReference type="AlphaFoldDB" id="A0A5J5K383"/>
<dbReference type="GO" id="GO:0016407">
    <property type="term" value="F:acetyltransferase activity"/>
    <property type="evidence" value="ECO:0007669"/>
    <property type="project" value="TreeGrafter"/>
</dbReference>
<keyword evidence="4 6" id="KW-0450">Lipoyl</keyword>
<comment type="caution">
    <text evidence="10">The sequence shown here is derived from an EMBL/GenBank/DDBJ whole genome shotgun (WGS) entry which is preliminary data.</text>
</comment>
<feature type="region of interest" description="Disordered" evidence="7">
    <location>
        <begin position="202"/>
        <end position="252"/>
    </location>
</feature>
<proteinExistence type="inferred from homology"/>
<dbReference type="PANTHER" id="PTHR43178">
    <property type="entry name" value="DIHYDROLIPOAMIDE ACETYLTRANSFERASE COMPONENT OF PYRUVATE DEHYDROGENASE COMPLEX"/>
    <property type="match status" value="1"/>
</dbReference>
<feature type="domain" description="2-oxoacid dehydrogenase acyltransferase catalytic" evidence="8">
    <location>
        <begin position="296"/>
        <end position="518"/>
    </location>
</feature>
<dbReference type="CDD" id="cd06849">
    <property type="entry name" value="lipoyl_domain"/>
    <property type="match status" value="1"/>
</dbReference>
<feature type="region of interest" description="Disordered" evidence="7">
    <location>
        <begin position="105"/>
        <end position="162"/>
    </location>
</feature>
<dbReference type="EMBL" id="VYTZ01000006">
    <property type="protein sequence ID" value="KAA9377699.1"/>
    <property type="molecule type" value="Genomic_DNA"/>
</dbReference>
<evidence type="ECO:0000313" key="10">
    <source>
        <dbReference type="EMBL" id="KAA9377699.1"/>
    </source>
</evidence>
<dbReference type="SUPFAM" id="SSF52777">
    <property type="entry name" value="CoA-dependent acyltransferases"/>
    <property type="match status" value="1"/>
</dbReference>
<evidence type="ECO:0000259" key="8">
    <source>
        <dbReference type="Pfam" id="PF00198"/>
    </source>
</evidence>
<sequence>MTGFPVPKLNNNDTTYVLVEWLAEDGQAVRDGDPVVLLETSKATEEVVAPHDGVLRRLLAEGAECEPGQVIAHLLGPGDEAATEGPAGTAASTVTSTVAGAATTESAGVDARGPGLPAEPGASVSGGPGLPAGPGGPGPGGPGLGGPGPGGPGGAGAGDGSGVVVTMPARELIEAHGVAMERVYALGRKIIRRADVEELLAGPSSATPQTTSAAGATATNGDASGSALPSTAGQANGRPAPALSAAHPATGSALNGAERAGAALDGAALDGAALDDDALDGAALDGAGPDDGAQWITLSRAQQRTAEVVERSRREIPAAFTVMTVDVTEVLSLARDLTRRLRALVGLPEMVMKATGGLLDRFPVFFAEPGPGPRPRLRRAATADVGVTVDVGRGLFIPVVRDVGDRPLSEIAGDLAGFRKTALTGSFRESDLQGGNITLTLHTHDGIVHAVPIVFPGQTCALSLTAPRPEVVPDGAGFAVRKTVAIGLAYDHRFVNGRDAAEFLGELRSALESPARFLTENG</sequence>
<evidence type="ECO:0000256" key="5">
    <source>
        <dbReference type="ARBA" id="ARBA00023315"/>
    </source>
</evidence>
<dbReference type="RefSeq" id="WP_150934888.1">
    <property type="nucleotide sequence ID" value="NZ_VYTZ01000006.1"/>
</dbReference>
<evidence type="ECO:0000313" key="11">
    <source>
        <dbReference type="Proteomes" id="UP000327011"/>
    </source>
</evidence>
<dbReference type="EC" id="2.3.1.-" evidence="6"/>
<dbReference type="Pfam" id="PF00198">
    <property type="entry name" value="2-oxoacid_dh"/>
    <property type="match status" value="1"/>
</dbReference>
<dbReference type="InterPro" id="IPR011053">
    <property type="entry name" value="Single_hybrid_motif"/>
</dbReference>
<dbReference type="Gene3D" id="2.40.50.100">
    <property type="match status" value="1"/>
</dbReference>
<feature type="compositionally biased region" description="Gly residues" evidence="7">
    <location>
        <begin position="124"/>
        <end position="133"/>
    </location>
</feature>
<comment type="similarity">
    <text evidence="2 6">Belongs to the 2-oxoacid dehydrogenase family.</text>
</comment>
<dbReference type="GO" id="GO:0005737">
    <property type="term" value="C:cytoplasm"/>
    <property type="evidence" value="ECO:0007669"/>
    <property type="project" value="TreeGrafter"/>
</dbReference>
<feature type="domain" description="Lipoyl-binding" evidence="9">
    <location>
        <begin position="15"/>
        <end position="74"/>
    </location>
</feature>
<dbReference type="Pfam" id="PF00364">
    <property type="entry name" value="Biotin_lipoyl"/>
    <property type="match status" value="1"/>
</dbReference>
<dbReference type="PROSITE" id="PS00189">
    <property type="entry name" value="LIPOYL"/>
    <property type="match status" value="1"/>
</dbReference>
<gene>
    <name evidence="10" type="ORF">F5972_19015</name>
</gene>
<keyword evidence="11" id="KW-1185">Reference proteome</keyword>
<organism evidence="10 11">
    <name type="scientific">Microbispora cellulosiformans</name>
    <dbReference type="NCBI Taxonomy" id="2614688"/>
    <lineage>
        <taxon>Bacteria</taxon>
        <taxon>Bacillati</taxon>
        <taxon>Actinomycetota</taxon>
        <taxon>Actinomycetes</taxon>
        <taxon>Streptosporangiales</taxon>
        <taxon>Streptosporangiaceae</taxon>
        <taxon>Microbispora</taxon>
    </lineage>
</organism>
<dbReference type="InterPro" id="IPR050743">
    <property type="entry name" value="2-oxoacid_DH_E2_comp"/>
</dbReference>
<reference evidence="10 11" key="1">
    <citation type="submission" date="2019-09" db="EMBL/GenBank/DDBJ databases">
        <title>Screening of Novel Bioactive Compounds from Soil-Associated.</title>
        <authorList>
            <person name="Gong X."/>
        </authorList>
    </citation>
    <scope>NUCLEOTIDE SEQUENCE [LARGE SCALE GENOMIC DNA]</scope>
    <source>
        <strain evidence="10 11">Gxj-6</strain>
    </source>
</reference>
<keyword evidence="5 6" id="KW-0012">Acyltransferase</keyword>
<dbReference type="InterPro" id="IPR023213">
    <property type="entry name" value="CAT-like_dom_sf"/>
</dbReference>
<feature type="compositionally biased region" description="Low complexity" evidence="7">
    <location>
        <begin position="202"/>
        <end position="227"/>
    </location>
</feature>
<accession>A0A5J5K383</accession>
<comment type="cofactor">
    <cofactor evidence="1 6">
        <name>(R)-lipoate</name>
        <dbReference type="ChEBI" id="CHEBI:83088"/>
    </cofactor>
</comment>
<evidence type="ECO:0000256" key="2">
    <source>
        <dbReference type="ARBA" id="ARBA00007317"/>
    </source>
</evidence>
<evidence type="ECO:0000256" key="7">
    <source>
        <dbReference type="SAM" id="MobiDB-lite"/>
    </source>
</evidence>
<name>A0A5J5K383_9ACTN</name>
<evidence type="ECO:0000256" key="3">
    <source>
        <dbReference type="ARBA" id="ARBA00022679"/>
    </source>
</evidence>